<dbReference type="Gene3D" id="2.60.120.260">
    <property type="entry name" value="Galactose-binding domain-like"/>
    <property type="match status" value="1"/>
</dbReference>
<keyword evidence="2" id="KW-1185">Reference proteome</keyword>
<gene>
    <name evidence="1" type="ORF">XAT740_LOCUS64448</name>
</gene>
<comment type="caution">
    <text evidence="1">The sequence shown here is derived from an EMBL/GenBank/DDBJ whole genome shotgun (WGS) entry which is preliminary data.</text>
</comment>
<dbReference type="AlphaFoldDB" id="A0A816I1D1"/>
<proteinExistence type="predicted"/>
<dbReference type="EMBL" id="CAJNOR010022393">
    <property type="protein sequence ID" value="CAF1691991.1"/>
    <property type="molecule type" value="Genomic_DNA"/>
</dbReference>
<reference evidence="1" key="1">
    <citation type="submission" date="2021-02" db="EMBL/GenBank/DDBJ databases">
        <authorList>
            <person name="Nowell W R."/>
        </authorList>
    </citation>
    <scope>NUCLEOTIDE SEQUENCE</scope>
</reference>
<dbReference type="Proteomes" id="UP000663828">
    <property type="component" value="Unassembled WGS sequence"/>
</dbReference>
<evidence type="ECO:0000313" key="2">
    <source>
        <dbReference type="Proteomes" id="UP000663828"/>
    </source>
</evidence>
<name>A0A816I1D1_ADIRI</name>
<sequence>MILNGDFETGTFAPGWQRTQATNSSCGIFPGQISNVMPRTGTYSIRDGSLTCKDKISQTFMATAGDIYIVSYWYKTNALGSGQSILVTLS</sequence>
<accession>A0A816I1D1</accession>
<evidence type="ECO:0000313" key="1">
    <source>
        <dbReference type="EMBL" id="CAF1691991.1"/>
    </source>
</evidence>
<organism evidence="1 2">
    <name type="scientific">Adineta ricciae</name>
    <name type="common">Rotifer</name>
    <dbReference type="NCBI Taxonomy" id="249248"/>
    <lineage>
        <taxon>Eukaryota</taxon>
        <taxon>Metazoa</taxon>
        <taxon>Spiralia</taxon>
        <taxon>Gnathifera</taxon>
        <taxon>Rotifera</taxon>
        <taxon>Eurotatoria</taxon>
        <taxon>Bdelloidea</taxon>
        <taxon>Adinetida</taxon>
        <taxon>Adinetidae</taxon>
        <taxon>Adineta</taxon>
    </lineage>
</organism>
<protein>
    <submittedName>
        <fullName evidence="1">Uncharacterized protein</fullName>
    </submittedName>
</protein>